<dbReference type="EMBL" id="SNXZ01000002">
    <property type="protein sequence ID" value="TDQ00271.1"/>
    <property type="molecule type" value="Genomic_DNA"/>
</dbReference>
<dbReference type="GO" id="GO:0047661">
    <property type="term" value="F:amino-acid racemase activity"/>
    <property type="evidence" value="ECO:0007669"/>
    <property type="project" value="InterPro"/>
</dbReference>
<evidence type="ECO:0000256" key="2">
    <source>
        <dbReference type="ARBA" id="ARBA00023235"/>
    </source>
</evidence>
<dbReference type="RefSeq" id="WP_133849009.1">
    <property type="nucleotide sequence ID" value="NZ_SNXZ01000002.1"/>
</dbReference>
<dbReference type="InterPro" id="IPR015942">
    <property type="entry name" value="Asp/Glu/hydantoin_racemase"/>
</dbReference>
<evidence type="ECO:0000313" key="3">
    <source>
        <dbReference type="EMBL" id="TDQ00271.1"/>
    </source>
</evidence>
<dbReference type="AlphaFoldDB" id="A0A4V3CZM5"/>
<sequence length="233" mass="24399">MTAPLAGILGGMGPAATAEFYAKLVARTPAVRDQDHLRVVVWADPTVPDRVAAVLDGSTDPYPALLDGARRLRDLGATVVGIPCHTAHFFLPKLAADTGLRFVDMVAETAAALGDRTGRVALLGTRGTIASRLYQDRLPGVDLLIPPEPVQQDVDRAVAAVKRHAIGEAAAHLDRALRALGAPLTVLACTELPLAARHTTAPGDLLDPTDLLADAMIAACRPSTTDARVSTMD</sequence>
<dbReference type="Gene3D" id="3.40.50.1860">
    <property type="match status" value="2"/>
</dbReference>
<comment type="caution">
    <text evidence="3">The sequence shown here is derived from an EMBL/GenBank/DDBJ whole genome shotgun (WGS) entry which is preliminary data.</text>
</comment>
<dbReference type="NCBIfam" id="TIGR00035">
    <property type="entry name" value="asp_race"/>
    <property type="match status" value="1"/>
</dbReference>
<evidence type="ECO:0000313" key="4">
    <source>
        <dbReference type="Proteomes" id="UP000295444"/>
    </source>
</evidence>
<dbReference type="PANTHER" id="PTHR21198:SF7">
    <property type="entry name" value="ASPARTATE-GLUTAMATE RACEMASE FAMILY"/>
    <property type="match status" value="1"/>
</dbReference>
<dbReference type="SUPFAM" id="SSF53681">
    <property type="entry name" value="Aspartate/glutamate racemase"/>
    <property type="match status" value="2"/>
</dbReference>
<gene>
    <name evidence="3" type="ORF">EV186_102132</name>
</gene>
<name>A0A4V3CZM5_LABRH</name>
<proteinExistence type="inferred from homology"/>
<keyword evidence="2" id="KW-0413">Isomerase</keyword>
<comment type="similarity">
    <text evidence="1">Belongs to the aspartate/glutamate racemases family.</text>
</comment>
<organism evidence="3 4">
    <name type="scientific">Labedaea rhizosphaerae</name>
    <dbReference type="NCBI Taxonomy" id="598644"/>
    <lineage>
        <taxon>Bacteria</taxon>
        <taxon>Bacillati</taxon>
        <taxon>Actinomycetota</taxon>
        <taxon>Actinomycetes</taxon>
        <taxon>Pseudonocardiales</taxon>
        <taxon>Pseudonocardiaceae</taxon>
        <taxon>Labedaea</taxon>
    </lineage>
</organism>
<dbReference type="InterPro" id="IPR001920">
    <property type="entry name" value="Asp/Glu_race"/>
</dbReference>
<dbReference type="PANTHER" id="PTHR21198">
    <property type="entry name" value="GLUTAMATE RACEMASE"/>
    <property type="match status" value="1"/>
</dbReference>
<evidence type="ECO:0000256" key="1">
    <source>
        <dbReference type="ARBA" id="ARBA00007847"/>
    </source>
</evidence>
<dbReference type="OrthoDB" id="9803739at2"/>
<keyword evidence="4" id="KW-1185">Reference proteome</keyword>
<reference evidence="3 4" key="1">
    <citation type="submission" date="2019-03" db="EMBL/GenBank/DDBJ databases">
        <title>Genomic Encyclopedia of Type Strains, Phase IV (KMG-IV): sequencing the most valuable type-strain genomes for metagenomic binning, comparative biology and taxonomic classification.</title>
        <authorList>
            <person name="Goeker M."/>
        </authorList>
    </citation>
    <scope>NUCLEOTIDE SEQUENCE [LARGE SCALE GENOMIC DNA]</scope>
    <source>
        <strain evidence="3 4">DSM 45361</strain>
    </source>
</reference>
<dbReference type="InterPro" id="IPR004380">
    <property type="entry name" value="Asp_race"/>
</dbReference>
<dbReference type="Proteomes" id="UP000295444">
    <property type="component" value="Unassembled WGS sequence"/>
</dbReference>
<dbReference type="Pfam" id="PF01177">
    <property type="entry name" value="Asp_Glu_race"/>
    <property type="match status" value="1"/>
</dbReference>
<protein>
    <submittedName>
        <fullName evidence="3">Aspartate racemase</fullName>
    </submittedName>
</protein>
<accession>A0A4V3CZM5</accession>